<dbReference type="EMBL" id="WCHB01000025">
    <property type="protein sequence ID" value="NRO34726.1"/>
    <property type="molecule type" value="Genomic_DNA"/>
</dbReference>
<protein>
    <submittedName>
        <fullName evidence="1">Uncharacterized protein</fullName>
    </submittedName>
</protein>
<organism evidence="1 2">
    <name type="scientific">Lactobacillus helveticus</name>
    <name type="common">Lactobacillus suntoryeus</name>
    <dbReference type="NCBI Taxonomy" id="1587"/>
    <lineage>
        <taxon>Bacteria</taxon>
        <taxon>Bacillati</taxon>
        <taxon>Bacillota</taxon>
        <taxon>Bacilli</taxon>
        <taxon>Lactobacillales</taxon>
        <taxon>Lactobacillaceae</taxon>
        <taxon>Lactobacillus</taxon>
    </lineage>
</organism>
<accession>A0A9Q5G9I3</accession>
<proteinExistence type="predicted"/>
<dbReference type="RefSeq" id="WP_302179771.1">
    <property type="nucleotide sequence ID" value="NZ_WCGX01000027.1"/>
</dbReference>
<evidence type="ECO:0000313" key="1">
    <source>
        <dbReference type="EMBL" id="NRO34726.1"/>
    </source>
</evidence>
<reference evidence="1" key="1">
    <citation type="submission" date="2019-09" db="EMBL/GenBank/DDBJ databases">
        <title>Comparative genomic analysis of Lactobacillus helveticus.</title>
        <authorList>
            <person name="Zhang H."/>
            <person name="Chen Y."/>
            <person name="Zhong Z."/>
        </authorList>
    </citation>
    <scope>NUCLEOTIDE SEQUENCE</scope>
    <source>
        <strain evidence="1">IMAU30003</strain>
    </source>
</reference>
<dbReference type="AlphaFoldDB" id="A0A9Q5G9I3"/>
<gene>
    <name evidence="1" type="ORF">IMAU30003_00965</name>
</gene>
<evidence type="ECO:0000313" key="2">
    <source>
        <dbReference type="Proteomes" id="UP000651333"/>
    </source>
</evidence>
<dbReference type="Proteomes" id="UP000651333">
    <property type="component" value="Unassembled WGS sequence"/>
</dbReference>
<name>A0A9Q5G9I3_LACHE</name>
<comment type="caution">
    <text evidence="1">The sequence shown here is derived from an EMBL/GenBank/DDBJ whole genome shotgun (WGS) entry which is preliminary data.</text>
</comment>
<sequence>MAFFGFKDLSSLSNIDMTIYRYVTQNSDKVVYMRVRDIAQHAHE</sequence>